<organism evidence="4 5">
    <name type="scientific">Candidatus Shapirobacteria bacterium CG_4_10_14_0_2_um_filter_40_12</name>
    <dbReference type="NCBI Taxonomy" id="1974871"/>
    <lineage>
        <taxon>Bacteria</taxon>
        <taxon>Candidatus Shapironibacteriota</taxon>
    </lineage>
</organism>
<dbReference type="SUPFAM" id="SSF49373">
    <property type="entry name" value="Invasin/intimin cell-adhesion fragments"/>
    <property type="match status" value="1"/>
</dbReference>
<feature type="domain" description="Big-1" evidence="3">
    <location>
        <begin position="58"/>
        <end position="135"/>
    </location>
</feature>
<feature type="transmembrane region" description="Helical" evidence="2">
    <location>
        <begin position="6"/>
        <end position="28"/>
    </location>
</feature>
<keyword evidence="2" id="KW-1133">Transmembrane helix</keyword>
<dbReference type="Pfam" id="PF02369">
    <property type="entry name" value="Big_1"/>
    <property type="match status" value="1"/>
</dbReference>
<sequence length="137" mass="14226">MQDKSLLLKLGGVVIGMALIYLLAAVVVPKVMVTLTKAAPTTKVSLNSSYFIGGKVLAVADGKEACVVNVFVLDETGKGISGRGVELTGVGEPQTEVSGADGLATFEVKSSKEGQFVLEASIEGTPLPRTVKVTFRN</sequence>
<dbReference type="AlphaFoldDB" id="A0A2M7TSJ9"/>
<dbReference type="InterPro" id="IPR013783">
    <property type="entry name" value="Ig-like_fold"/>
</dbReference>
<dbReference type="EMBL" id="PFNX01000058">
    <property type="protein sequence ID" value="PIZ58757.1"/>
    <property type="molecule type" value="Genomic_DNA"/>
</dbReference>
<protein>
    <recommendedName>
        <fullName evidence="3">Big-1 domain-containing protein</fullName>
    </recommendedName>
</protein>
<accession>A0A2M7TSJ9</accession>
<dbReference type="InterPro" id="IPR008964">
    <property type="entry name" value="Invasin/intimin_cell_adhesion"/>
</dbReference>
<dbReference type="Proteomes" id="UP000229336">
    <property type="component" value="Unassembled WGS sequence"/>
</dbReference>
<comment type="caution">
    <text evidence="4">The sequence shown here is derived from an EMBL/GenBank/DDBJ whole genome shotgun (WGS) entry which is preliminary data.</text>
</comment>
<comment type="similarity">
    <text evidence="1">Belongs to the intimin/invasin family.</text>
</comment>
<reference evidence="5" key="1">
    <citation type="submission" date="2017-09" db="EMBL/GenBank/DDBJ databases">
        <title>Depth-based differentiation of microbial function through sediment-hosted aquifers and enrichment of novel symbionts in the deep terrestrial subsurface.</title>
        <authorList>
            <person name="Probst A.J."/>
            <person name="Ladd B."/>
            <person name="Jarett J.K."/>
            <person name="Geller-Mcgrath D.E."/>
            <person name="Sieber C.M.K."/>
            <person name="Emerson J.B."/>
            <person name="Anantharaman K."/>
            <person name="Thomas B.C."/>
            <person name="Malmstrom R."/>
            <person name="Stieglmeier M."/>
            <person name="Klingl A."/>
            <person name="Woyke T."/>
            <person name="Ryan C.M."/>
            <person name="Banfield J.F."/>
        </authorList>
    </citation>
    <scope>NUCLEOTIDE SEQUENCE [LARGE SCALE GENOMIC DNA]</scope>
</reference>
<evidence type="ECO:0000256" key="1">
    <source>
        <dbReference type="ARBA" id="ARBA00010116"/>
    </source>
</evidence>
<evidence type="ECO:0000313" key="5">
    <source>
        <dbReference type="Proteomes" id="UP000229336"/>
    </source>
</evidence>
<evidence type="ECO:0000313" key="4">
    <source>
        <dbReference type="EMBL" id="PIZ58757.1"/>
    </source>
</evidence>
<evidence type="ECO:0000259" key="3">
    <source>
        <dbReference type="Pfam" id="PF02369"/>
    </source>
</evidence>
<evidence type="ECO:0000256" key="2">
    <source>
        <dbReference type="SAM" id="Phobius"/>
    </source>
</evidence>
<proteinExistence type="inferred from homology"/>
<keyword evidence="2" id="KW-0812">Transmembrane</keyword>
<name>A0A2M7TSJ9_9BACT</name>
<keyword evidence="2" id="KW-0472">Membrane</keyword>
<dbReference type="Gene3D" id="2.60.40.10">
    <property type="entry name" value="Immunoglobulins"/>
    <property type="match status" value="1"/>
</dbReference>
<dbReference type="InterPro" id="IPR003344">
    <property type="entry name" value="Big_1_dom"/>
</dbReference>
<gene>
    <name evidence="4" type="ORF">COY20_03155</name>
</gene>